<dbReference type="Proteomes" id="UP000604001">
    <property type="component" value="Unassembled WGS sequence"/>
</dbReference>
<gene>
    <name evidence="2" type="ORF">H7344_02435</name>
</gene>
<comment type="caution">
    <text evidence="2">The sequence shown here is derived from an EMBL/GenBank/DDBJ whole genome shotgun (WGS) entry which is preliminary data.</text>
</comment>
<evidence type="ECO:0000313" key="3">
    <source>
        <dbReference type="Proteomes" id="UP000604001"/>
    </source>
</evidence>
<dbReference type="Gene3D" id="3.20.20.190">
    <property type="entry name" value="Phosphatidylinositol (PI) phosphodiesterase"/>
    <property type="match status" value="1"/>
</dbReference>
<evidence type="ECO:0000313" key="2">
    <source>
        <dbReference type="EMBL" id="MBC2959153.1"/>
    </source>
</evidence>
<sequence length="251" mass="28061">MPRASVSDPVQLSAHRCLTRAAVDRALSLDVDFVEFDVERCGDGTLVVFHDSVVEVAGEEVALRSLTVDDLRAAVPDLMTYDEVLDALAGRRRAHLDLKFVGSCAEATARAVERLGGDNLIVTTLDDESVREVRDWAEANGLPDLLVGLSLGRKVTGFPVWRQLRVRASEVWPHLRYRQSRANLVVAHHWLARAGLAGFARRRRMPLLVWTIDTPGSLRHWLRPGRAWLVTTNRPQEALAIRGRRTGRIRA</sequence>
<dbReference type="InterPro" id="IPR030395">
    <property type="entry name" value="GP_PDE_dom"/>
</dbReference>
<dbReference type="CDD" id="cd08556">
    <property type="entry name" value="GDPD"/>
    <property type="match status" value="1"/>
</dbReference>
<evidence type="ECO:0000259" key="1">
    <source>
        <dbReference type="Pfam" id="PF03009"/>
    </source>
</evidence>
<organism evidence="2 3">
    <name type="scientific">Nocardioides deserti</name>
    <dbReference type="NCBI Taxonomy" id="1588644"/>
    <lineage>
        <taxon>Bacteria</taxon>
        <taxon>Bacillati</taxon>
        <taxon>Actinomycetota</taxon>
        <taxon>Actinomycetes</taxon>
        <taxon>Propionibacteriales</taxon>
        <taxon>Nocardioidaceae</taxon>
        <taxon>Nocardioides</taxon>
    </lineage>
</organism>
<keyword evidence="3" id="KW-1185">Reference proteome</keyword>
<feature type="domain" description="GP-PDE" evidence="1">
    <location>
        <begin position="19"/>
        <end position="75"/>
    </location>
</feature>
<dbReference type="SUPFAM" id="SSF51695">
    <property type="entry name" value="PLC-like phosphodiesterases"/>
    <property type="match status" value="1"/>
</dbReference>
<protein>
    <submittedName>
        <fullName evidence="2">Glycerophosphodiester phosphodiesterase</fullName>
    </submittedName>
</protein>
<dbReference type="EMBL" id="JACMYC010000001">
    <property type="protein sequence ID" value="MBC2959153.1"/>
    <property type="molecule type" value="Genomic_DNA"/>
</dbReference>
<dbReference type="RefSeq" id="WP_186344400.1">
    <property type="nucleotide sequence ID" value="NZ_BMMR01000001.1"/>
</dbReference>
<dbReference type="InterPro" id="IPR017946">
    <property type="entry name" value="PLC-like_Pdiesterase_TIM-brl"/>
</dbReference>
<dbReference type="Pfam" id="PF03009">
    <property type="entry name" value="GDPD"/>
    <property type="match status" value="1"/>
</dbReference>
<accession>A0ABR6U4X3</accession>
<reference evidence="2 3" key="1">
    <citation type="submission" date="2020-08" db="EMBL/GenBank/DDBJ databases">
        <title>novel species in genus Nocardioides.</title>
        <authorList>
            <person name="Zhang G."/>
        </authorList>
    </citation>
    <scope>NUCLEOTIDE SEQUENCE [LARGE SCALE GENOMIC DNA]</scope>
    <source>
        <strain evidence="2 3">SC8A-24</strain>
    </source>
</reference>
<name>A0ABR6U4X3_9ACTN</name>
<proteinExistence type="predicted"/>